<evidence type="ECO:0000313" key="1">
    <source>
        <dbReference type="EMBL" id="SCC63042.1"/>
    </source>
</evidence>
<dbReference type="EMBL" id="FMBC01000051">
    <property type="protein sequence ID" value="SCC63042.1"/>
    <property type="molecule type" value="Genomic_DNA"/>
</dbReference>
<evidence type="ECO:0000313" key="2">
    <source>
        <dbReference type="Proteomes" id="UP000198515"/>
    </source>
</evidence>
<organism evidence="1 2">
    <name type="scientific">Kosakonia oryziphila</name>
    <dbReference type="NCBI Taxonomy" id="1005667"/>
    <lineage>
        <taxon>Bacteria</taxon>
        <taxon>Pseudomonadati</taxon>
        <taxon>Pseudomonadota</taxon>
        <taxon>Gammaproteobacteria</taxon>
        <taxon>Enterobacterales</taxon>
        <taxon>Enterobacteriaceae</taxon>
        <taxon>Kosakonia</taxon>
    </lineage>
</organism>
<reference evidence="2" key="1">
    <citation type="submission" date="2016-08" db="EMBL/GenBank/DDBJ databases">
        <authorList>
            <person name="Varghese N."/>
            <person name="Submissions Spin"/>
        </authorList>
    </citation>
    <scope>NUCLEOTIDE SEQUENCE [LARGE SCALE GENOMIC DNA]</scope>
    <source>
        <strain evidence="2">REICA_142</strain>
    </source>
</reference>
<name>A0A1C4G4I9_9ENTR</name>
<accession>A0A1C4G4I9</accession>
<keyword evidence="2" id="KW-1185">Reference proteome</keyword>
<dbReference type="AlphaFoldDB" id="A0A1C4G4I9"/>
<proteinExistence type="predicted"/>
<protein>
    <recommendedName>
        <fullName evidence="3">EcsC protein family protein</fullName>
    </recommendedName>
</protein>
<gene>
    <name evidence="1" type="ORF">GA0061070_105113</name>
</gene>
<evidence type="ECO:0008006" key="3">
    <source>
        <dbReference type="Google" id="ProtNLM"/>
    </source>
</evidence>
<dbReference type="Proteomes" id="UP000198515">
    <property type="component" value="Unassembled WGS sequence"/>
</dbReference>
<sequence length="192" mass="19870">MYALAVEGTAVTDSAIVLADSYLQNETSCVDAAESLVLYESLKACGSGFSCGLAGGALLPLTVTADVCSSLFIQMRLCAAVAIIGGHDTADPRVRLLCWGALAGDACSDAISGIITRLLTRALSLPQAETALLTVVRDALLLKSSHVLLRESLLLPLLGGVINGGAAWLVTRLMGQFAIRLFIPPVTPPCTA</sequence>